<sequence length="928" mass="102795">MRVNSLAATALLWAGATTAGPLEVRDGASGLAEAMVARGRSFIGTAVTLRDPPDNKEAAIYSNEADFNSITPENAQKWESIEPQRNQFTFADADRHVDFAVDNGLQIHCHNLVWHSQLPDWVTNGNFDNATLISIMKNHITKLAGRYKGKCTRWDVVNEALNEDGTYREAVFYNTTGEAYLPLAFKFASEVDPNAQLYYNDYNLESGGAKAKGAQRIVQLIQSYGVKINGVGLQAHLSSEVTPTATSPAPDQATLEKTLRMFTSQGVDVAYTEIDVRMNTPPTPAKLKKQADVYESVARSCLAVKRCVGMTTWGVSDKYSWIPETFEGEGAALMWNKKYKKKPAYFGFLKGIKQASTIESIRQDWDAKSTAHRSQAYRLLIVVVAAGEKVNDLVESFTAWERGFGPLPKGPSGNGALYERCKEGCSRYRTLLAAQRAFDAELQALGELHKAQGSFYFCGLHVDERLHGIGLAIKESERAIGESVRAMTELRKRPAANPNKAPYFPPRDEDKDETRQSAKRGVTEHPFVEDGTQELIGNWTPAEYIGGGMAAAALWVDLDDHGRVRQRVVRKDTYFSTHALSDATRWKGDPKVPSECEPLEWYCQRIVQGCQGAKNVVQALGCRVDLDRLRYRLYTAWCPFGDTGNLIYRVGKQGEVVPEAFLWMVFSALVDCGSIMEHGNPANVARADGKQIVHRDLKPQNVFLDLADTSSWPRYAQPKLGDFGLAFETSEDDPLNPLIWNYGGGTPGFWPPEQRKYIDRKTREPVDAFKLLAHTNVWGVGAIMWSFVHGGEPHPDWQPDYLPGGKMTYGISDKAKKAYSDELLECIEECLSFNPAERPSFAELRESIEGVLSDGEDDDGSLSTYMRWSKDGIQVDRPGAELTGLSAETYKIGMTLPVPAQQRQSGGDGQAEEDSELDSTADFIMGSG</sequence>
<gene>
    <name evidence="1" type="ORF">LTR37_001855</name>
</gene>
<evidence type="ECO:0000313" key="2">
    <source>
        <dbReference type="Proteomes" id="UP001281147"/>
    </source>
</evidence>
<dbReference type="EMBL" id="JAUTXU010000010">
    <property type="protein sequence ID" value="KAK3723132.1"/>
    <property type="molecule type" value="Genomic_DNA"/>
</dbReference>
<comment type="caution">
    <text evidence="1">The sequence shown here is derived from an EMBL/GenBank/DDBJ whole genome shotgun (WGS) entry which is preliminary data.</text>
</comment>
<dbReference type="Proteomes" id="UP001281147">
    <property type="component" value="Unassembled WGS sequence"/>
</dbReference>
<name>A0ACC3NTW7_9PEZI</name>
<keyword evidence="2" id="KW-1185">Reference proteome</keyword>
<proteinExistence type="predicted"/>
<evidence type="ECO:0000313" key="1">
    <source>
        <dbReference type="EMBL" id="KAK3723132.1"/>
    </source>
</evidence>
<reference evidence="1" key="1">
    <citation type="submission" date="2023-07" db="EMBL/GenBank/DDBJ databases">
        <title>Black Yeasts Isolated from many extreme environments.</title>
        <authorList>
            <person name="Coleine C."/>
            <person name="Stajich J.E."/>
            <person name="Selbmann L."/>
        </authorList>
    </citation>
    <scope>NUCLEOTIDE SEQUENCE</scope>
    <source>
        <strain evidence="1">CCFEE 5714</strain>
    </source>
</reference>
<accession>A0ACC3NTW7</accession>
<organism evidence="1 2">
    <name type="scientific">Vermiconidia calcicola</name>
    <dbReference type="NCBI Taxonomy" id="1690605"/>
    <lineage>
        <taxon>Eukaryota</taxon>
        <taxon>Fungi</taxon>
        <taxon>Dikarya</taxon>
        <taxon>Ascomycota</taxon>
        <taxon>Pezizomycotina</taxon>
        <taxon>Dothideomycetes</taxon>
        <taxon>Dothideomycetidae</taxon>
        <taxon>Mycosphaerellales</taxon>
        <taxon>Extremaceae</taxon>
        <taxon>Vermiconidia</taxon>
    </lineage>
</organism>
<protein>
    <submittedName>
        <fullName evidence="1">Uncharacterized protein</fullName>
    </submittedName>
</protein>